<dbReference type="Gene3D" id="3.40.50.1820">
    <property type="entry name" value="alpha/beta hydrolase"/>
    <property type="match status" value="1"/>
</dbReference>
<dbReference type="Pfam" id="PF01738">
    <property type="entry name" value="DLH"/>
    <property type="match status" value="1"/>
</dbReference>
<accession>A0A6H0XYG4</accession>
<dbReference type="EMBL" id="CP051141">
    <property type="protein sequence ID" value="QIW99811.1"/>
    <property type="molecule type" value="Genomic_DNA"/>
</dbReference>
<evidence type="ECO:0000313" key="3">
    <source>
        <dbReference type="Proteomes" id="UP000503462"/>
    </source>
</evidence>
<protein>
    <recommendedName>
        <fullName evidence="1">Dienelactone hydrolase domain-containing protein</fullName>
    </recommendedName>
</protein>
<dbReference type="AlphaFoldDB" id="A0A6H0XYG4"/>
<proteinExistence type="predicted"/>
<dbReference type="InterPro" id="IPR002925">
    <property type="entry name" value="Dienelactn_hydro"/>
</dbReference>
<keyword evidence="3" id="KW-1185">Reference proteome</keyword>
<dbReference type="PANTHER" id="PTHR17630:SF44">
    <property type="entry name" value="PROTEIN AIM2"/>
    <property type="match status" value="1"/>
</dbReference>
<evidence type="ECO:0000313" key="2">
    <source>
        <dbReference type="EMBL" id="QIW99811.1"/>
    </source>
</evidence>
<dbReference type="SUPFAM" id="SSF53474">
    <property type="entry name" value="alpha/beta-Hydrolases"/>
    <property type="match status" value="1"/>
</dbReference>
<dbReference type="GO" id="GO:0016787">
    <property type="term" value="F:hydrolase activity"/>
    <property type="evidence" value="ECO:0007669"/>
    <property type="project" value="InterPro"/>
</dbReference>
<dbReference type="InterPro" id="IPR029058">
    <property type="entry name" value="AB_hydrolase_fold"/>
</dbReference>
<dbReference type="Proteomes" id="UP000503462">
    <property type="component" value="Chromosome 3"/>
</dbReference>
<gene>
    <name evidence="2" type="ORF">AMS68_005329</name>
</gene>
<feature type="domain" description="Dienelactone hydrolase" evidence="1">
    <location>
        <begin position="30"/>
        <end position="242"/>
    </location>
</feature>
<sequence length="255" mass="28112">MTSKQPARCCTIGVKHEGEAKGSLIEQNGISTYITKPEKASSEAILILPDVIGERFINAQLIADHFAANGYLTVIPDLFKGDPVKLNPPEGFDFMTWKAKHTTENTDPIVEKTIDYLKSEHGIKKIGGVGYCWGAKYVARYLTKSGGIDVGYFAHPSFVEENELRSITGPLSIAAAETDQIFTVELRHRSEEILKEIGAVYQLSLYSSVQHGFAVRGDVSNPVIKFAKEAAFLQAVQWFDEFLKNDRASAAPSKL</sequence>
<reference evidence="2 3" key="1">
    <citation type="journal article" date="2016" name="Sci. Rep.">
        <title>Peltaster fructicola genome reveals evolution from an invasive phytopathogen to an ectophytic parasite.</title>
        <authorList>
            <person name="Xu C."/>
            <person name="Chen H."/>
            <person name="Gleason M.L."/>
            <person name="Xu J.R."/>
            <person name="Liu H."/>
            <person name="Zhang R."/>
            <person name="Sun G."/>
        </authorList>
    </citation>
    <scope>NUCLEOTIDE SEQUENCE [LARGE SCALE GENOMIC DNA]</scope>
    <source>
        <strain evidence="2 3">LNHT1506</strain>
    </source>
</reference>
<name>A0A6H0XYG4_9PEZI</name>
<evidence type="ECO:0000259" key="1">
    <source>
        <dbReference type="Pfam" id="PF01738"/>
    </source>
</evidence>
<dbReference type="OrthoDB" id="17560at2759"/>
<dbReference type="PANTHER" id="PTHR17630">
    <property type="entry name" value="DIENELACTONE HYDROLASE"/>
    <property type="match status" value="1"/>
</dbReference>
<organism evidence="2 3">
    <name type="scientific">Peltaster fructicola</name>
    <dbReference type="NCBI Taxonomy" id="286661"/>
    <lineage>
        <taxon>Eukaryota</taxon>
        <taxon>Fungi</taxon>
        <taxon>Dikarya</taxon>
        <taxon>Ascomycota</taxon>
        <taxon>Pezizomycotina</taxon>
        <taxon>Dothideomycetes</taxon>
        <taxon>Dothideomycetes incertae sedis</taxon>
        <taxon>Peltaster</taxon>
    </lineage>
</organism>